<dbReference type="CDD" id="cd02094">
    <property type="entry name" value="P-type_ATPase_Cu-like"/>
    <property type="match status" value="1"/>
</dbReference>
<dbReference type="FunFam" id="2.70.150.10:FF:000020">
    <property type="entry name" value="Copper-exporting P-type ATPase A"/>
    <property type="match status" value="1"/>
</dbReference>
<comment type="similarity">
    <text evidence="2 11">Belongs to the cation transport ATPase (P-type) (TC 3.A.3) family. Type IB subfamily.</text>
</comment>
<dbReference type="InterPro" id="IPR018303">
    <property type="entry name" value="ATPase_P-typ_P_site"/>
</dbReference>
<feature type="transmembrane region" description="Helical" evidence="11">
    <location>
        <begin position="372"/>
        <end position="392"/>
    </location>
</feature>
<accession>A0A5S9F668</accession>
<dbReference type="SFLD" id="SFLDG00002">
    <property type="entry name" value="C1.7:_P-type_atpase_like"/>
    <property type="match status" value="1"/>
</dbReference>
<dbReference type="AlphaFoldDB" id="A0A5S9F668"/>
<dbReference type="PRINTS" id="PR00943">
    <property type="entry name" value="CUATPASE"/>
</dbReference>
<dbReference type="NCBIfam" id="TIGR01494">
    <property type="entry name" value="ATPase_P-type"/>
    <property type="match status" value="1"/>
</dbReference>
<dbReference type="PANTHER" id="PTHR43520:SF8">
    <property type="entry name" value="P-TYPE CU(+) TRANSPORTER"/>
    <property type="match status" value="1"/>
</dbReference>
<dbReference type="Gene3D" id="3.40.1110.10">
    <property type="entry name" value="Calcium-transporting ATPase, cytoplasmic domain N"/>
    <property type="match status" value="1"/>
</dbReference>
<dbReference type="Proteomes" id="UP000326354">
    <property type="component" value="Chromosome"/>
</dbReference>
<dbReference type="InterPro" id="IPR023214">
    <property type="entry name" value="HAD_sf"/>
</dbReference>
<dbReference type="PROSITE" id="PS00154">
    <property type="entry name" value="ATPASE_E1_E2"/>
    <property type="match status" value="1"/>
</dbReference>
<dbReference type="Pfam" id="PF00702">
    <property type="entry name" value="Hydrolase"/>
    <property type="match status" value="1"/>
</dbReference>
<dbReference type="InterPro" id="IPR027256">
    <property type="entry name" value="P-typ_ATPase_IB"/>
</dbReference>
<feature type="transmembrane region" description="Helical" evidence="11">
    <location>
        <begin position="716"/>
        <end position="738"/>
    </location>
</feature>
<keyword evidence="15" id="KW-1185">Reference proteome</keyword>
<proteinExistence type="inferred from homology"/>
<evidence type="ECO:0000256" key="7">
    <source>
        <dbReference type="ARBA" id="ARBA00022840"/>
    </source>
</evidence>
<dbReference type="GO" id="GO:0005524">
    <property type="term" value="F:ATP binding"/>
    <property type="evidence" value="ECO:0007669"/>
    <property type="project" value="UniProtKB-UniRule"/>
</dbReference>
<evidence type="ECO:0000313" key="15">
    <source>
        <dbReference type="Proteomes" id="UP000326354"/>
    </source>
</evidence>
<gene>
    <name evidence="14" type="ORF">UABAM_05464</name>
</gene>
<dbReference type="SFLD" id="SFLDS00003">
    <property type="entry name" value="Haloacid_Dehalogenase"/>
    <property type="match status" value="1"/>
</dbReference>
<dbReference type="Gene3D" id="3.40.50.1000">
    <property type="entry name" value="HAD superfamily/HAD-like"/>
    <property type="match status" value="1"/>
</dbReference>
<keyword evidence="6 11" id="KW-0547">Nucleotide-binding</keyword>
<keyword evidence="3 11" id="KW-1003">Cell membrane</keyword>
<dbReference type="NCBIfam" id="TIGR01511">
    <property type="entry name" value="ATPase-IB1_Cu"/>
    <property type="match status" value="1"/>
</dbReference>
<organism evidence="14 15">
    <name type="scientific">Uabimicrobium amorphum</name>
    <dbReference type="NCBI Taxonomy" id="2596890"/>
    <lineage>
        <taxon>Bacteria</taxon>
        <taxon>Pseudomonadati</taxon>
        <taxon>Planctomycetota</taxon>
        <taxon>Candidatus Uabimicrobiia</taxon>
        <taxon>Candidatus Uabimicrobiales</taxon>
        <taxon>Candidatus Uabimicrobiaceae</taxon>
        <taxon>Candidatus Uabimicrobium</taxon>
    </lineage>
</organism>
<dbReference type="GO" id="GO:0055070">
    <property type="term" value="P:copper ion homeostasis"/>
    <property type="evidence" value="ECO:0007669"/>
    <property type="project" value="TreeGrafter"/>
</dbReference>
<dbReference type="InterPro" id="IPR059000">
    <property type="entry name" value="ATPase_P-type_domA"/>
</dbReference>
<keyword evidence="5 11" id="KW-0479">Metal-binding</keyword>
<dbReference type="Pfam" id="PF00122">
    <property type="entry name" value="E1-E2_ATPase"/>
    <property type="match status" value="1"/>
</dbReference>
<feature type="domain" description="Heavy metal binding" evidence="13">
    <location>
        <begin position="10"/>
        <end position="35"/>
    </location>
</feature>
<feature type="transmembrane region" description="Helical" evidence="11">
    <location>
        <begin position="188"/>
        <end position="206"/>
    </location>
</feature>
<dbReference type="NCBIfam" id="TIGR01525">
    <property type="entry name" value="ATPase-IB_hvy"/>
    <property type="match status" value="1"/>
</dbReference>
<feature type="transmembrane region" description="Helical" evidence="11">
    <location>
        <begin position="88"/>
        <end position="111"/>
    </location>
</feature>
<keyword evidence="9 11" id="KW-1133">Transmembrane helix</keyword>
<dbReference type="GO" id="GO:0060003">
    <property type="term" value="P:copper ion export"/>
    <property type="evidence" value="ECO:0007669"/>
    <property type="project" value="UniProtKB-ARBA"/>
</dbReference>
<dbReference type="GO" id="GO:0016887">
    <property type="term" value="F:ATP hydrolysis activity"/>
    <property type="evidence" value="ECO:0007669"/>
    <property type="project" value="InterPro"/>
</dbReference>
<evidence type="ECO:0000256" key="11">
    <source>
        <dbReference type="RuleBase" id="RU362081"/>
    </source>
</evidence>
<dbReference type="KEGG" id="uam:UABAM_05464"/>
<dbReference type="RefSeq" id="WP_173013602.1">
    <property type="nucleotide sequence ID" value="NZ_AP019860.1"/>
</dbReference>
<evidence type="ECO:0000256" key="4">
    <source>
        <dbReference type="ARBA" id="ARBA00022692"/>
    </source>
</evidence>
<dbReference type="SUPFAM" id="SSF81665">
    <property type="entry name" value="Calcium ATPase, transmembrane domain M"/>
    <property type="match status" value="1"/>
</dbReference>
<keyword evidence="10 11" id="KW-0472">Membrane</keyword>
<keyword evidence="8" id="KW-1278">Translocase</keyword>
<feature type="domain" description="Heavy metal binding" evidence="13">
    <location>
        <begin position="44"/>
        <end position="68"/>
    </location>
</feature>
<dbReference type="SUPFAM" id="SSF81653">
    <property type="entry name" value="Calcium ATPase, transduction domain A"/>
    <property type="match status" value="1"/>
</dbReference>
<feature type="transmembrane region" description="Helical" evidence="11">
    <location>
        <begin position="153"/>
        <end position="176"/>
    </location>
</feature>
<dbReference type="GO" id="GO:0043682">
    <property type="term" value="F:P-type divalent copper transporter activity"/>
    <property type="evidence" value="ECO:0007669"/>
    <property type="project" value="TreeGrafter"/>
</dbReference>
<dbReference type="InterPro" id="IPR008250">
    <property type="entry name" value="ATPase_P-typ_transduc_dom_A_sf"/>
</dbReference>
<dbReference type="InterPro" id="IPR001757">
    <property type="entry name" value="P_typ_ATPase"/>
</dbReference>
<sequence>MEKNPQSTFKYICPMHPEIGSNFPDDCSICGMSLEVANVSKASYTCPMHPEVEQDVPGDCPKCGMALETKTLLDSEENHEVRILSRKFWWGLILTLPVFFLAMGEMVPGVNVEALISNETSKWLQLLLSTPVVFWVGNIFFKRAWKSIINRSPNMFTLVTIGVMSAYCYSVIASLFPHIFPDELKHHGAIGLYFEAAAVITVLVILGQLLEAKARKGTGEAIKSLLSLAAKTAHRIVDDEEQEVKIDEIQQGDLLRVRPGEKIPVDGQIIEGQSTIDESMISGEPVAVAKKIGDPVIGATVNQTGTFVMQATKIGSETLLSQIVKMVAEAQRSKAPIQSLVDKVSAYFVPFVILCAIISFLIWFILGSLSYAMVNAISVLIIACPCALGLATPMSIMVGIGKGAQSGILIKNAQVIEKAEKITHLLTDKTGTLTAGKPVVTSCVVLEEQHKKEMIILAASLEQSSEHPLARSIVDYAKGLNFELRSVENFQSLTGKGVQGKIGGEDVFLGKEKFIKEIAPINEELKKQADKLRGKAQTVVWIAYKKQTMGIFAIADPIKETTPKAIKKIHRMGLKVIMLTGDNENTAMAVAKELQIDEVQAELTPLDKQKIVSDLKNISDLKNKGAVVMMAGDGINDAPALAEAEIGIAMGTGTDVAIESAGITLVKGDLHGVAKSLTLSKAVMNNIRQNLFFAFAYNVMGIPIAAGIFYPITGWLLNPMIAGAAMSLSSVSVILNSLRLKKLKF</sequence>
<dbReference type="PRINTS" id="PR00119">
    <property type="entry name" value="CATATPASE"/>
</dbReference>
<feature type="transmembrane region" description="Helical" evidence="11">
    <location>
        <begin position="691"/>
        <end position="710"/>
    </location>
</feature>
<evidence type="ECO:0000256" key="9">
    <source>
        <dbReference type="ARBA" id="ARBA00022989"/>
    </source>
</evidence>
<dbReference type="Pfam" id="PF19335">
    <property type="entry name" value="HMBD"/>
    <property type="match status" value="2"/>
</dbReference>
<feature type="transmembrane region" description="Helical" evidence="11">
    <location>
        <begin position="123"/>
        <end position="141"/>
    </location>
</feature>
<dbReference type="SUPFAM" id="SSF56784">
    <property type="entry name" value="HAD-like"/>
    <property type="match status" value="1"/>
</dbReference>
<dbReference type="SFLD" id="SFLDF00027">
    <property type="entry name" value="p-type_atpase"/>
    <property type="match status" value="1"/>
</dbReference>
<dbReference type="InterPro" id="IPR045800">
    <property type="entry name" value="HMBD"/>
</dbReference>
<keyword evidence="7 11" id="KW-0067">ATP-binding</keyword>
<evidence type="ECO:0000259" key="12">
    <source>
        <dbReference type="Pfam" id="PF00122"/>
    </source>
</evidence>
<protein>
    <submittedName>
        <fullName evidence="14">Copper-translocating P-type ATPase</fullName>
    </submittedName>
</protein>
<dbReference type="Gene3D" id="2.70.150.10">
    <property type="entry name" value="Calcium-transporting ATPase, cytoplasmic transduction domain A"/>
    <property type="match status" value="1"/>
</dbReference>
<reference evidence="14 15" key="1">
    <citation type="submission" date="2019-08" db="EMBL/GenBank/DDBJ databases">
        <title>Complete genome sequence of Candidatus Uab amorphum.</title>
        <authorList>
            <person name="Shiratori T."/>
            <person name="Suzuki S."/>
            <person name="Kakizawa Y."/>
            <person name="Ishida K."/>
        </authorList>
    </citation>
    <scope>NUCLEOTIDE SEQUENCE [LARGE SCALE GENOMIC DNA]</scope>
    <source>
        <strain evidence="14 15">SRT547</strain>
    </source>
</reference>
<dbReference type="PANTHER" id="PTHR43520">
    <property type="entry name" value="ATP7, ISOFORM B"/>
    <property type="match status" value="1"/>
</dbReference>
<dbReference type="GO" id="GO:0005507">
    <property type="term" value="F:copper ion binding"/>
    <property type="evidence" value="ECO:0007669"/>
    <property type="project" value="TreeGrafter"/>
</dbReference>
<evidence type="ECO:0000256" key="1">
    <source>
        <dbReference type="ARBA" id="ARBA00004651"/>
    </source>
</evidence>
<evidence type="ECO:0000256" key="2">
    <source>
        <dbReference type="ARBA" id="ARBA00006024"/>
    </source>
</evidence>
<evidence type="ECO:0000256" key="3">
    <source>
        <dbReference type="ARBA" id="ARBA00022475"/>
    </source>
</evidence>
<feature type="transmembrane region" description="Helical" evidence="11">
    <location>
        <begin position="344"/>
        <end position="366"/>
    </location>
</feature>
<evidence type="ECO:0000313" key="14">
    <source>
        <dbReference type="EMBL" id="BBM87061.1"/>
    </source>
</evidence>
<dbReference type="InterPro" id="IPR023298">
    <property type="entry name" value="ATPase_P-typ_TM_dom_sf"/>
</dbReference>
<dbReference type="InterPro" id="IPR023299">
    <property type="entry name" value="ATPase_P-typ_cyto_dom_N"/>
</dbReference>
<dbReference type="EMBL" id="AP019860">
    <property type="protein sequence ID" value="BBM87061.1"/>
    <property type="molecule type" value="Genomic_DNA"/>
</dbReference>
<evidence type="ECO:0000256" key="6">
    <source>
        <dbReference type="ARBA" id="ARBA00022741"/>
    </source>
</evidence>
<keyword evidence="4 11" id="KW-0812">Transmembrane</keyword>
<evidence type="ECO:0000259" key="13">
    <source>
        <dbReference type="Pfam" id="PF19335"/>
    </source>
</evidence>
<dbReference type="InterPro" id="IPR036412">
    <property type="entry name" value="HAD-like_sf"/>
</dbReference>
<evidence type="ECO:0000256" key="5">
    <source>
        <dbReference type="ARBA" id="ARBA00022723"/>
    </source>
</evidence>
<evidence type="ECO:0000256" key="8">
    <source>
        <dbReference type="ARBA" id="ARBA00022967"/>
    </source>
</evidence>
<comment type="subcellular location">
    <subcellularLocation>
        <location evidence="1">Cell membrane</location>
        <topology evidence="1">Multi-pass membrane protein</topology>
    </subcellularLocation>
</comment>
<feature type="domain" description="P-type ATPase A" evidence="12">
    <location>
        <begin position="228"/>
        <end position="327"/>
    </location>
</feature>
<dbReference type="GO" id="GO:0005886">
    <property type="term" value="C:plasma membrane"/>
    <property type="evidence" value="ECO:0007669"/>
    <property type="project" value="UniProtKB-SubCell"/>
</dbReference>
<dbReference type="InterPro" id="IPR044492">
    <property type="entry name" value="P_typ_ATPase_HD_dom"/>
</dbReference>
<name>A0A5S9F668_UABAM</name>
<evidence type="ECO:0000256" key="10">
    <source>
        <dbReference type="ARBA" id="ARBA00023136"/>
    </source>
</evidence>